<name>A0A5K7YUH6_9BACT</name>
<dbReference type="AlphaFoldDB" id="A0A5K7YUH6"/>
<dbReference type="KEGG" id="dalk:DSCA_22570"/>
<evidence type="ECO:0008006" key="4">
    <source>
        <dbReference type="Google" id="ProtNLM"/>
    </source>
</evidence>
<gene>
    <name evidence="2" type="ORF">DSCA_22570</name>
</gene>
<dbReference type="NCBIfam" id="TIGR01451">
    <property type="entry name" value="B_ant_repeat"/>
    <property type="match status" value="1"/>
</dbReference>
<protein>
    <recommendedName>
        <fullName evidence="4">DUF11 domain-containing protein</fullName>
    </recommendedName>
</protein>
<dbReference type="EMBL" id="AP021874">
    <property type="protein sequence ID" value="BBO68327.1"/>
    <property type="molecule type" value="Genomic_DNA"/>
</dbReference>
<feature type="signal peptide" evidence="1">
    <location>
        <begin position="1"/>
        <end position="35"/>
    </location>
</feature>
<sequence length="423" mass="43654">MKTKVKKRDSKQTVTLFWTAVLLVMVLAAAPWALASTAENTQIVNTVNVTWDDVTGLNSYDTDATSTVTVALLPSQPNIAYAPAFISTELTAANLTYTITGTANGDDTYTIALTNPANATVGGLTLPASDTTITDLGGTTLVEPTDGSFEITVPHDGSTDTPASINSIVVDDWIVIGGTAYQVTSITEADTSTTSTIQLSNLDADLNTLPAPSGSVGDIVGEQQTITIAVTTGAFPGTDTTSVEGTHDVDATISWTGDSVPQATDTVITVRRPLLTVQKFVQVAPGSAEAPGGGNSIMVNTGSGNRMYWTNIVAPPEATLEYIIRVFNGAATDATNVVIEDTIPPFTTYVDNSMKLDPGTGVFEDLNDTTADAGETDGNTPVETIWIYAGNGGSDTDAGGNTGTGGTIAAGATSIGVFQVTIY</sequence>
<accession>A0A5K7YUH6</accession>
<evidence type="ECO:0000313" key="3">
    <source>
        <dbReference type="Proteomes" id="UP000427906"/>
    </source>
</evidence>
<feature type="chain" id="PRO_5024391985" description="DUF11 domain-containing protein" evidence="1">
    <location>
        <begin position="36"/>
        <end position="423"/>
    </location>
</feature>
<dbReference type="InterPro" id="IPR047589">
    <property type="entry name" value="DUF11_rpt"/>
</dbReference>
<proteinExistence type="predicted"/>
<organism evidence="2 3">
    <name type="scientific">Desulfosarcina alkanivorans</name>
    <dbReference type="NCBI Taxonomy" id="571177"/>
    <lineage>
        <taxon>Bacteria</taxon>
        <taxon>Pseudomonadati</taxon>
        <taxon>Thermodesulfobacteriota</taxon>
        <taxon>Desulfobacteria</taxon>
        <taxon>Desulfobacterales</taxon>
        <taxon>Desulfosarcinaceae</taxon>
        <taxon>Desulfosarcina</taxon>
    </lineage>
</organism>
<keyword evidence="3" id="KW-1185">Reference proteome</keyword>
<dbReference type="RefSeq" id="WP_167527714.1">
    <property type="nucleotide sequence ID" value="NZ_AP021874.1"/>
</dbReference>
<evidence type="ECO:0000313" key="2">
    <source>
        <dbReference type="EMBL" id="BBO68327.1"/>
    </source>
</evidence>
<keyword evidence="1" id="KW-0732">Signal</keyword>
<reference evidence="2 3" key="1">
    <citation type="submission" date="2019-11" db="EMBL/GenBank/DDBJ databases">
        <title>Comparative genomics of hydrocarbon-degrading Desulfosarcina strains.</title>
        <authorList>
            <person name="Watanabe M."/>
            <person name="Kojima H."/>
            <person name="Fukui M."/>
        </authorList>
    </citation>
    <scope>NUCLEOTIDE SEQUENCE [LARGE SCALE GENOMIC DNA]</scope>
    <source>
        <strain evidence="2 3">PL12</strain>
    </source>
</reference>
<evidence type="ECO:0000256" key="1">
    <source>
        <dbReference type="SAM" id="SignalP"/>
    </source>
</evidence>
<dbReference type="Proteomes" id="UP000427906">
    <property type="component" value="Chromosome"/>
</dbReference>